<dbReference type="Proteomes" id="UP000789595">
    <property type="component" value="Unassembled WGS sequence"/>
</dbReference>
<proteinExistence type="predicted"/>
<feature type="non-terminal residue" evidence="1">
    <location>
        <position position="1"/>
    </location>
</feature>
<comment type="caution">
    <text evidence="1">The sequence shown here is derived from an EMBL/GenBank/DDBJ whole genome shotgun (WGS) entry which is preliminary data.</text>
</comment>
<dbReference type="EMBL" id="CAKKNE010000001">
    <property type="protein sequence ID" value="CAH0366058.1"/>
    <property type="molecule type" value="Genomic_DNA"/>
</dbReference>
<accession>A0A8J2S7A1</accession>
<organism evidence="1 2">
    <name type="scientific">Pelagomonas calceolata</name>
    <dbReference type="NCBI Taxonomy" id="35677"/>
    <lineage>
        <taxon>Eukaryota</taxon>
        <taxon>Sar</taxon>
        <taxon>Stramenopiles</taxon>
        <taxon>Ochrophyta</taxon>
        <taxon>Pelagophyceae</taxon>
        <taxon>Pelagomonadales</taxon>
        <taxon>Pelagomonadaceae</taxon>
        <taxon>Pelagomonas</taxon>
    </lineage>
</organism>
<dbReference type="AlphaFoldDB" id="A0A8J2S7A1"/>
<name>A0A8J2S7A1_9STRA</name>
<keyword evidence="2" id="KW-1185">Reference proteome</keyword>
<sequence length="152" mass="16474">YTTSYLAKPSFFSAAKRLSRLAIKKSKSSLPMTRFSPLMSLWISGIAMPLTEKAATIITTPGAVCQGMVPRSNCAAATASERGATRLRSVRAARFRGDSEVGPTARAAAGGLGRRQRRAAGARDCVEALGRRSARFSQQRWIRVIAKTLCRR</sequence>
<protein>
    <submittedName>
        <fullName evidence="1">Uncharacterized protein</fullName>
    </submittedName>
</protein>
<evidence type="ECO:0000313" key="1">
    <source>
        <dbReference type="EMBL" id="CAH0366058.1"/>
    </source>
</evidence>
<gene>
    <name evidence="1" type="ORF">PECAL_1P25290</name>
</gene>
<reference evidence="1" key="1">
    <citation type="submission" date="2021-11" db="EMBL/GenBank/DDBJ databases">
        <authorList>
            <consortium name="Genoscope - CEA"/>
            <person name="William W."/>
        </authorList>
    </citation>
    <scope>NUCLEOTIDE SEQUENCE</scope>
</reference>
<evidence type="ECO:0000313" key="2">
    <source>
        <dbReference type="Proteomes" id="UP000789595"/>
    </source>
</evidence>